<dbReference type="GO" id="GO:0000166">
    <property type="term" value="F:nucleotide binding"/>
    <property type="evidence" value="ECO:0007669"/>
    <property type="project" value="InterPro"/>
</dbReference>
<dbReference type="AlphaFoldDB" id="A0A951PQE1"/>
<dbReference type="PANTHER" id="PTHR43377">
    <property type="entry name" value="BILIVERDIN REDUCTASE A"/>
    <property type="match status" value="1"/>
</dbReference>
<name>A0A951PQE1_9CYAN</name>
<dbReference type="InterPro" id="IPR055170">
    <property type="entry name" value="GFO_IDH_MocA-like_dom"/>
</dbReference>
<reference evidence="3" key="1">
    <citation type="submission" date="2021-05" db="EMBL/GenBank/DDBJ databases">
        <authorList>
            <person name="Pietrasiak N."/>
            <person name="Ward R."/>
            <person name="Stajich J.E."/>
            <person name="Kurbessoian T."/>
        </authorList>
    </citation>
    <scope>NUCLEOTIDE SEQUENCE</scope>
    <source>
        <strain evidence="3">CPER-KK1</strain>
    </source>
</reference>
<reference evidence="3" key="2">
    <citation type="journal article" date="2022" name="Microbiol. Resour. Announc.">
        <title>Metagenome Sequencing to Explore Phylogenomics of Terrestrial Cyanobacteria.</title>
        <authorList>
            <person name="Ward R.D."/>
            <person name="Stajich J.E."/>
            <person name="Johansen J.R."/>
            <person name="Huntemann M."/>
            <person name="Clum A."/>
            <person name="Foster B."/>
            <person name="Foster B."/>
            <person name="Roux S."/>
            <person name="Palaniappan K."/>
            <person name="Varghese N."/>
            <person name="Mukherjee S."/>
            <person name="Reddy T.B.K."/>
            <person name="Daum C."/>
            <person name="Copeland A."/>
            <person name="Chen I.A."/>
            <person name="Ivanova N.N."/>
            <person name="Kyrpides N.C."/>
            <person name="Shapiro N."/>
            <person name="Eloe-Fadrosh E.A."/>
            <person name="Pietrasiak N."/>
        </authorList>
    </citation>
    <scope>NUCLEOTIDE SEQUENCE</scope>
    <source>
        <strain evidence="3">CPER-KK1</strain>
    </source>
</reference>
<proteinExistence type="predicted"/>
<dbReference type="InterPro" id="IPR036291">
    <property type="entry name" value="NAD(P)-bd_dom_sf"/>
</dbReference>
<protein>
    <submittedName>
        <fullName evidence="3">Gfo/Idh/MocA family oxidoreductase</fullName>
    </submittedName>
</protein>
<dbReference type="Pfam" id="PF01408">
    <property type="entry name" value="GFO_IDH_MocA"/>
    <property type="match status" value="1"/>
</dbReference>
<evidence type="ECO:0000313" key="3">
    <source>
        <dbReference type="EMBL" id="MBW4546864.1"/>
    </source>
</evidence>
<dbReference type="PANTHER" id="PTHR43377:SF6">
    <property type="entry name" value="GFO_IDH_MOCA-LIKE OXIDOREDUCTASE N-TERMINAL DOMAIN-CONTAINING PROTEIN"/>
    <property type="match status" value="1"/>
</dbReference>
<dbReference type="Pfam" id="PF22725">
    <property type="entry name" value="GFO_IDH_MocA_C3"/>
    <property type="match status" value="1"/>
</dbReference>
<evidence type="ECO:0000259" key="1">
    <source>
        <dbReference type="Pfam" id="PF01408"/>
    </source>
</evidence>
<dbReference type="Proteomes" id="UP000753908">
    <property type="component" value="Unassembled WGS sequence"/>
</dbReference>
<feature type="domain" description="Gfo/Idh/MocA-like oxidoreductase N-terminal" evidence="1">
    <location>
        <begin position="4"/>
        <end position="125"/>
    </location>
</feature>
<dbReference type="InterPro" id="IPR000683">
    <property type="entry name" value="Gfo/Idh/MocA-like_OxRdtase_N"/>
</dbReference>
<dbReference type="Gene3D" id="3.30.360.10">
    <property type="entry name" value="Dihydrodipicolinate Reductase, domain 2"/>
    <property type="match status" value="1"/>
</dbReference>
<organism evidence="3 4">
    <name type="scientific">Symplocastrum torsivum CPER-KK1</name>
    <dbReference type="NCBI Taxonomy" id="450513"/>
    <lineage>
        <taxon>Bacteria</taxon>
        <taxon>Bacillati</taxon>
        <taxon>Cyanobacteriota</taxon>
        <taxon>Cyanophyceae</taxon>
        <taxon>Oscillatoriophycideae</taxon>
        <taxon>Oscillatoriales</taxon>
        <taxon>Microcoleaceae</taxon>
        <taxon>Symplocastrum</taxon>
    </lineage>
</organism>
<accession>A0A951PQE1</accession>
<evidence type="ECO:0000259" key="2">
    <source>
        <dbReference type="Pfam" id="PF22725"/>
    </source>
</evidence>
<feature type="domain" description="GFO/IDH/MocA-like oxidoreductase" evidence="2">
    <location>
        <begin position="137"/>
        <end position="254"/>
    </location>
</feature>
<dbReference type="SUPFAM" id="SSF51735">
    <property type="entry name" value="NAD(P)-binding Rossmann-fold domains"/>
    <property type="match status" value="1"/>
</dbReference>
<dbReference type="InterPro" id="IPR051450">
    <property type="entry name" value="Gfo/Idh/MocA_Oxidoreductases"/>
</dbReference>
<gene>
    <name evidence="3" type="ORF">KME25_20835</name>
</gene>
<sequence>MKTRIAVLGVGHWGINLLRNFLEHPDALLVAVVDQNPERLAVCQEQFNLDSGVVLATDWHAIPRSIEIEAVAIATPASTHYSLIADALRQGYHVLAEKPLTLDVAECLELCHLAEQQQRQLIVDHTYLFHPAIERGKEVVQSGGLGELRYGYATRTHLGPVRHDVDALWDLAIHDLTIFNTWLGQLPMNVQATGRTWLQRGNGEEIPLFSPKSLADFVQVTLTYPTGFQALIHLCWLNPDKQRRLGVVGTQGTLIFDEMHGFTPLILHHGHLEDNGDRFTPRNQYCEVLDIEATEPLRVVCDRFLKTIRSSQASPASSGWIGAQLVQILSCLSQSLQQGGQPVVVPRLLEPHD</sequence>
<dbReference type="Gene3D" id="3.40.50.720">
    <property type="entry name" value="NAD(P)-binding Rossmann-like Domain"/>
    <property type="match status" value="1"/>
</dbReference>
<comment type="caution">
    <text evidence="3">The sequence shown here is derived from an EMBL/GenBank/DDBJ whole genome shotgun (WGS) entry which is preliminary data.</text>
</comment>
<dbReference type="SUPFAM" id="SSF55347">
    <property type="entry name" value="Glyceraldehyde-3-phosphate dehydrogenase-like, C-terminal domain"/>
    <property type="match status" value="1"/>
</dbReference>
<dbReference type="EMBL" id="JAHHIF010000031">
    <property type="protein sequence ID" value="MBW4546864.1"/>
    <property type="molecule type" value="Genomic_DNA"/>
</dbReference>
<evidence type="ECO:0000313" key="4">
    <source>
        <dbReference type="Proteomes" id="UP000753908"/>
    </source>
</evidence>